<evidence type="ECO:0000256" key="1">
    <source>
        <dbReference type="ARBA" id="ARBA00023002"/>
    </source>
</evidence>
<dbReference type="InterPro" id="IPR036291">
    <property type="entry name" value="NAD(P)-bd_dom_sf"/>
</dbReference>
<gene>
    <name evidence="2" type="ORF">K7432_015596</name>
</gene>
<dbReference type="PANTHER" id="PTHR43157:SF31">
    <property type="entry name" value="PHOSPHATIDYLINOSITOL-GLYCAN BIOSYNTHESIS CLASS F PROTEIN"/>
    <property type="match status" value="1"/>
</dbReference>
<accession>A0ABR2VMW0</accession>
<proteinExistence type="predicted"/>
<comment type="caution">
    <text evidence="2">The sequence shown here is derived from an EMBL/GenBank/DDBJ whole genome shotgun (WGS) entry which is preliminary data.</text>
</comment>
<dbReference type="EMBL" id="JASJQH010009047">
    <property type="protein sequence ID" value="KAK9685195.1"/>
    <property type="molecule type" value="Genomic_DNA"/>
</dbReference>
<dbReference type="PANTHER" id="PTHR43157">
    <property type="entry name" value="PHOSPHATIDYLINOSITOL-GLYCAN BIOSYNTHESIS CLASS F PROTEIN-RELATED"/>
    <property type="match status" value="1"/>
</dbReference>
<dbReference type="Gene3D" id="3.40.50.720">
    <property type="entry name" value="NAD(P)-binding Rossmann-like Domain"/>
    <property type="match status" value="1"/>
</dbReference>
<keyword evidence="1" id="KW-0560">Oxidoreductase</keyword>
<name>A0ABR2VMW0_9FUNG</name>
<evidence type="ECO:0000313" key="3">
    <source>
        <dbReference type="Proteomes" id="UP001479436"/>
    </source>
</evidence>
<dbReference type="SUPFAM" id="SSF51735">
    <property type="entry name" value="NAD(P)-binding Rossmann-fold domains"/>
    <property type="match status" value="1"/>
</dbReference>
<sequence length="166" mass="18866">MVTPYSKTTDGFEAQFSTNHSGPFLFTNLILPRLLASTHDPRVVNVASVGHQSSQMQYEEQDFRTEEFGPNLLDADGKPVLEMWNLSHSKPFLKGHIVAAFDPSIMEQSGCYLDDENISNETMRPYALDDYNTQKLWELSENLIKVVAYCSNTMTYLAEYLISQLN</sequence>
<organism evidence="2 3">
    <name type="scientific">Basidiobolus ranarum</name>
    <dbReference type="NCBI Taxonomy" id="34480"/>
    <lineage>
        <taxon>Eukaryota</taxon>
        <taxon>Fungi</taxon>
        <taxon>Fungi incertae sedis</taxon>
        <taxon>Zoopagomycota</taxon>
        <taxon>Entomophthoromycotina</taxon>
        <taxon>Basidiobolomycetes</taxon>
        <taxon>Basidiobolales</taxon>
        <taxon>Basidiobolaceae</taxon>
        <taxon>Basidiobolus</taxon>
    </lineage>
</organism>
<evidence type="ECO:0000313" key="2">
    <source>
        <dbReference type="EMBL" id="KAK9685195.1"/>
    </source>
</evidence>
<reference evidence="2 3" key="1">
    <citation type="submission" date="2023-04" db="EMBL/GenBank/DDBJ databases">
        <title>Genome of Basidiobolus ranarum AG-B5.</title>
        <authorList>
            <person name="Stajich J.E."/>
            <person name="Carter-House D."/>
            <person name="Gryganskyi A."/>
        </authorList>
    </citation>
    <scope>NUCLEOTIDE SEQUENCE [LARGE SCALE GENOMIC DNA]</scope>
    <source>
        <strain evidence="2 3">AG-B5</strain>
    </source>
</reference>
<protein>
    <submittedName>
        <fullName evidence="2">Uncharacterized protein</fullName>
    </submittedName>
</protein>
<keyword evidence="3" id="KW-1185">Reference proteome</keyword>
<dbReference type="Proteomes" id="UP001479436">
    <property type="component" value="Unassembled WGS sequence"/>
</dbReference>